<feature type="domain" description="ATP-grasp" evidence="8">
    <location>
        <begin position="232"/>
        <end position="303"/>
    </location>
</feature>
<dbReference type="EMBL" id="AAZO01000912">
    <property type="status" value="NOT_ANNOTATED_CDS"/>
    <property type="molecule type" value="Genomic_DNA"/>
</dbReference>
<organism>
    <name type="scientific">Pediculus humanus subsp. corporis</name>
    <name type="common">Body louse</name>
    <dbReference type="NCBI Taxonomy" id="121224"/>
    <lineage>
        <taxon>Eukaryota</taxon>
        <taxon>Metazoa</taxon>
        <taxon>Ecdysozoa</taxon>
        <taxon>Arthropoda</taxon>
        <taxon>Hexapoda</taxon>
        <taxon>Insecta</taxon>
        <taxon>Pterygota</taxon>
        <taxon>Neoptera</taxon>
        <taxon>Paraneoptera</taxon>
        <taxon>Psocodea</taxon>
        <taxon>Troctomorpha</taxon>
        <taxon>Phthiraptera</taxon>
        <taxon>Anoplura</taxon>
        <taxon>Pediculidae</taxon>
        <taxon>Pediculus</taxon>
    </lineage>
</organism>
<evidence type="ECO:0000256" key="2">
    <source>
        <dbReference type="ARBA" id="ARBA00022598"/>
    </source>
</evidence>
<reference evidence="11" key="3">
    <citation type="submission" date="2021-02" db="UniProtKB">
        <authorList>
            <consortium name="EnsemblMetazoa"/>
        </authorList>
    </citation>
    <scope>IDENTIFICATION</scope>
    <source>
        <strain evidence="11">USDA</strain>
    </source>
</reference>
<sequence>MMHGFNKNLKVISVFCGLTGLTTFYSTKIDKVLIANRGEITCRIIKTARKLGIKTVAVFSDADEHSMHTSLADEAYNIGPAPSQESYLRGDKLITIAKHAKCQAIHPGYGFLSENTEFALQCSEAGIYFIGPPASAIRDMGIKSTSKAIMIEAGVPTILGYHGKDQSDSKLLEEAEKIGFPIMIKAVRGGGGKGMRIALTKNDFFMQLNSARSEATKAFGDSDMLLEKFPGLSDDLRKRLGTAASQAARAVGYVGAGTVEFILDKKTHEYFFMEMNTRLQVEHPVTEMVTGTDLVEWQFKVANGEKLPLKQEEIKLHGHAFEARIYAENPEQNFFPGAGKLEYLNTPLENNDVRVEIGVRQGDDISVYYDPMIAKLVVWGSEREEALLKFKNNLTNFNVAGLETNINFLLSLSDHPEFKKGNVHTNFIPDHMAELFPKRKYTAENIAAVVLAQIFTEHSNNIKHIESSDPFVAAGSFRLNHCLERNLMYNFSEKVKAIINVVCLNNNTWKINYIIQDEDEKESNNYEFEVCGSYLKRQDDMTINYKIKNQIMEVKAFIKGNRISVFSGKGKIEGIMPVPKYIKKIQETESSDSAVSPMPGIVDKVFVKKGDQVKAGEPLLTIIAMKMEYVIKSPKDGTISEILHSIGASVSKNTILVKFQE</sequence>
<dbReference type="SUPFAM" id="SSF52440">
    <property type="entry name" value="PreATP-grasp domain"/>
    <property type="match status" value="1"/>
</dbReference>
<keyword evidence="4 6" id="KW-0067">ATP-binding</keyword>
<dbReference type="PANTHER" id="PTHR18866:SF33">
    <property type="entry name" value="METHYLCROTONOYL-COA CARBOXYLASE SUBUNIT ALPHA, MITOCHONDRIAL-RELATED"/>
    <property type="match status" value="1"/>
</dbReference>
<dbReference type="OrthoDB" id="196847at2759"/>
<dbReference type="PROSITE" id="PS50968">
    <property type="entry name" value="BIOTINYL_LIPOYL"/>
    <property type="match status" value="1"/>
</dbReference>
<dbReference type="Pfam" id="PF02786">
    <property type="entry name" value="CPSase_L_D2"/>
    <property type="match status" value="2"/>
</dbReference>
<dbReference type="FunFam" id="3.40.50.20:FF:000010">
    <property type="entry name" value="Propionyl-CoA carboxylase subunit alpha"/>
    <property type="match status" value="1"/>
</dbReference>
<dbReference type="EMBL" id="AAZO01000913">
    <property type="status" value="NOT_ANNOTATED_CDS"/>
    <property type="molecule type" value="Genomic_DNA"/>
</dbReference>
<feature type="domain" description="Lipoyl-binding" evidence="7">
    <location>
        <begin position="585"/>
        <end position="660"/>
    </location>
</feature>
<evidence type="ECO:0000259" key="8">
    <source>
        <dbReference type="PROSITE" id="PS50975"/>
    </source>
</evidence>
<dbReference type="InterPro" id="IPR016185">
    <property type="entry name" value="PreATP-grasp_dom_sf"/>
</dbReference>
<dbReference type="Gene3D" id="2.40.50.100">
    <property type="match status" value="1"/>
</dbReference>
<dbReference type="InterPro" id="IPR005481">
    <property type="entry name" value="BC-like_N"/>
</dbReference>
<dbReference type="InterPro" id="IPR001882">
    <property type="entry name" value="Biotin_BS"/>
</dbReference>
<dbReference type="InterPro" id="IPR011054">
    <property type="entry name" value="Rudment_hybrid_motif"/>
</dbReference>
<dbReference type="InterPro" id="IPR005482">
    <property type="entry name" value="Biotin_COase_C"/>
</dbReference>
<dbReference type="PROSITE" id="PS00188">
    <property type="entry name" value="BIOTIN"/>
    <property type="match status" value="1"/>
</dbReference>
<dbReference type="GO" id="GO:0004485">
    <property type="term" value="F:methylcrotonoyl-CoA carboxylase activity"/>
    <property type="evidence" value="ECO:0007669"/>
    <property type="project" value="UniProtKB-EC"/>
</dbReference>
<dbReference type="InterPro" id="IPR005479">
    <property type="entry name" value="CPAse_ATP-bd"/>
</dbReference>
<dbReference type="EC" id="6.4.1.4" evidence="10"/>
<evidence type="ECO:0000313" key="11">
    <source>
        <dbReference type="EnsemblMetazoa" id="PHUM076420-PA"/>
    </source>
</evidence>
<dbReference type="SUPFAM" id="SSF51230">
    <property type="entry name" value="Single hybrid motif"/>
    <property type="match status" value="1"/>
</dbReference>
<feature type="domain" description="ATP-grasp" evidence="8">
    <location>
        <begin position="147"/>
        <end position="229"/>
    </location>
</feature>
<dbReference type="Pfam" id="PF00289">
    <property type="entry name" value="Biotin_carb_N"/>
    <property type="match status" value="1"/>
</dbReference>
<evidence type="ECO:0000259" key="7">
    <source>
        <dbReference type="PROSITE" id="PS50968"/>
    </source>
</evidence>
<dbReference type="PROSITE" id="PS50979">
    <property type="entry name" value="BC"/>
    <property type="match status" value="1"/>
</dbReference>
<dbReference type="SUPFAM" id="SSF56059">
    <property type="entry name" value="Glutathione synthetase ATP-binding domain-like"/>
    <property type="match status" value="1"/>
</dbReference>
<dbReference type="InterPro" id="IPR013815">
    <property type="entry name" value="ATP_grasp_subdomain_1"/>
</dbReference>
<dbReference type="InterPro" id="IPR011053">
    <property type="entry name" value="Single_hybrid_motif"/>
</dbReference>
<dbReference type="HOGENOM" id="CLU_000395_3_1_1"/>
<reference evidence="10" key="1">
    <citation type="submission" date="2007-04" db="EMBL/GenBank/DDBJ databases">
        <title>Annotation of Pediculus humanus corporis strain USDA.</title>
        <authorList>
            <person name="Kirkness E."/>
            <person name="Hannick L."/>
            <person name="Hass B."/>
            <person name="Bruggner R."/>
            <person name="Lawson D."/>
            <person name="Bidwell S."/>
            <person name="Joardar V."/>
            <person name="Caler E."/>
            <person name="Walenz B."/>
            <person name="Inman J."/>
            <person name="Schobel S."/>
            <person name="Galinsky K."/>
            <person name="Amedeo P."/>
            <person name="Strausberg R."/>
        </authorList>
    </citation>
    <scope>NUCLEOTIDE SEQUENCE</scope>
    <source>
        <strain evidence="10">USDA</strain>
    </source>
</reference>
<reference evidence="10" key="2">
    <citation type="submission" date="2007-04" db="EMBL/GenBank/DDBJ databases">
        <title>The genome of the human body louse.</title>
        <authorList>
            <consortium name="The Human Body Louse Genome Consortium"/>
            <person name="Kirkness E."/>
            <person name="Walenz B."/>
            <person name="Hass B."/>
            <person name="Bruggner R."/>
            <person name="Strausberg R."/>
        </authorList>
    </citation>
    <scope>NUCLEOTIDE SEQUENCE</scope>
    <source>
        <strain evidence="10">USDA</strain>
    </source>
</reference>
<dbReference type="OMA" id="IYYDPML"/>
<dbReference type="VEuPathDB" id="VectorBase:PHUM076420"/>
<dbReference type="EMBL" id="DS235044">
    <property type="protein sequence ID" value="EEB10912.1"/>
    <property type="molecule type" value="Genomic_DNA"/>
</dbReference>
<evidence type="ECO:0000256" key="6">
    <source>
        <dbReference type="PROSITE-ProRule" id="PRU00409"/>
    </source>
</evidence>
<name>E0VC06_PEDHC</name>
<dbReference type="InterPro" id="IPR011761">
    <property type="entry name" value="ATP-grasp"/>
</dbReference>
<dbReference type="GO" id="GO:0005524">
    <property type="term" value="F:ATP binding"/>
    <property type="evidence" value="ECO:0007669"/>
    <property type="project" value="UniProtKB-UniRule"/>
</dbReference>
<keyword evidence="2 10" id="KW-0436">Ligase</keyword>
<gene>
    <name evidence="11" type="primary">8231311</name>
    <name evidence="10" type="ORF">Phum_PHUM076420</name>
</gene>
<keyword evidence="3 6" id="KW-0547">Nucleotide-binding</keyword>
<dbReference type="InterPro" id="IPR000089">
    <property type="entry name" value="Biotin_lipoyl"/>
</dbReference>
<dbReference type="PROSITE" id="PS00867">
    <property type="entry name" value="CPSASE_2"/>
    <property type="match status" value="1"/>
</dbReference>
<dbReference type="Gene3D" id="3.30.1490.20">
    <property type="entry name" value="ATP-grasp fold, A domain"/>
    <property type="match status" value="1"/>
</dbReference>
<dbReference type="RefSeq" id="XP_002423650.1">
    <property type="nucleotide sequence ID" value="XM_002423605.1"/>
</dbReference>
<evidence type="ECO:0000256" key="4">
    <source>
        <dbReference type="ARBA" id="ARBA00022840"/>
    </source>
</evidence>
<dbReference type="FunFam" id="2.40.50.100:FF:000003">
    <property type="entry name" value="Acetyl-CoA carboxylase biotin carboxyl carrier protein"/>
    <property type="match status" value="1"/>
</dbReference>
<accession>E0VC06</accession>
<evidence type="ECO:0000313" key="10">
    <source>
        <dbReference type="EMBL" id="EEB10912.1"/>
    </source>
</evidence>
<dbReference type="GeneID" id="8231311"/>
<dbReference type="CDD" id="cd06850">
    <property type="entry name" value="biotinyl_domain"/>
    <property type="match status" value="1"/>
</dbReference>
<evidence type="ECO:0000256" key="5">
    <source>
        <dbReference type="ARBA" id="ARBA00023267"/>
    </source>
</evidence>
<evidence type="ECO:0000313" key="12">
    <source>
        <dbReference type="Proteomes" id="UP000009046"/>
    </source>
</evidence>
<evidence type="ECO:0000256" key="3">
    <source>
        <dbReference type="ARBA" id="ARBA00022741"/>
    </source>
</evidence>
<keyword evidence="5" id="KW-0092">Biotin</keyword>
<dbReference type="Gene3D" id="3.30.470.20">
    <property type="entry name" value="ATP-grasp fold, B domain"/>
    <property type="match status" value="1"/>
</dbReference>
<comment type="cofactor">
    <cofactor evidence="1">
        <name>biotin</name>
        <dbReference type="ChEBI" id="CHEBI:57586"/>
    </cofactor>
</comment>
<dbReference type="GO" id="GO:0046872">
    <property type="term" value="F:metal ion binding"/>
    <property type="evidence" value="ECO:0007669"/>
    <property type="project" value="InterPro"/>
</dbReference>
<dbReference type="SUPFAM" id="SSF51246">
    <property type="entry name" value="Rudiment single hybrid motif"/>
    <property type="match status" value="1"/>
</dbReference>
<keyword evidence="12" id="KW-1185">Reference proteome</keyword>
<dbReference type="AlphaFoldDB" id="E0VC06"/>
<dbReference type="Gene3D" id="3.40.50.20">
    <property type="match status" value="1"/>
</dbReference>
<dbReference type="Pfam" id="PF00364">
    <property type="entry name" value="Biotin_lipoyl"/>
    <property type="match status" value="1"/>
</dbReference>
<evidence type="ECO:0000259" key="9">
    <source>
        <dbReference type="PROSITE" id="PS50979"/>
    </source>
</evidence>
<dbReference type="EnsemblMetazoa" id="PHUM076420-RA">
    <property type="protein sequence ID" value="PHUM076420-PA"/>
    <property type="gene ID" value="PHUM076420"/>
</dbReference>
<dbReference type="InterPro" id="IPR011764">
    <property type="entry name" value="Biotin_carboxylation_dom"/>
</dbReference>
<dbReference type="FunFam" id="3.30.1490.20:FF:000003">
    <property type="entry name" value="acetyl-CoA carboxylase isoform X1"/>
    <property type="match status" value="1"/>
</dbReference>
<dbReference type="PROSITE" id="PS50975">
    <property type="entry name" value="ATP_GRASP"/>
    <property type="match status" value="2"/>
</dbReference>
<dbReference type="InParanoid" id="E0VC06"/>
<dbReference type="STRING" id="121224.E0VC06"/>
<dbReference type="CTD" id="8231311"/>
<dbReference type="eggNOG" id="KOG0238">
    <property type="taxonomic scope" value="Eukaryota"/>
</dbReference>
<dbReference type="SMART" id="SM00878">
    <property type="entry name" value="Biotin_carb_C"/>
    <property type="match status" value="1"/>
</dbReference>
<dbReference type="Proteomes" id="UP000009046">
    <property type="component" value="Unassembled WGS sequence"/>
</dbReference>
<dbReference type="InterPro" id="IPR050856">
    <property type="entry name" value="Biotin_carboxylase_complex"/>
</dbReference>
<protein>
    <submittedName>
        <fullName evidence="10">Methylcrotonoyl-CoA carboxylase subunit alpha, putative</fullName>
        <ecNumber evidence="10">6.4.1.4</ecNumber>
    </submittedName>
</protein>
<proteinExistence type="predicted"/>
<dbReference type="KEGG" id="phu:Phum_PHUM076420"/>
<dbReference type="PANTHER" id="PTHR18866">
    <property type="entry name" value="CARBOXYLASE:PYRUVATE/ACETYL-COA/PROPIONYL-COA CARBOXYLASE"/>
    <property type="match status" value="1"/>
</dbReference>
<feature type="domain" description="Biotin carboxylation" evidence="9">
    <location>
        <begin position="28"/>
        <end position="433"/>
    </location>
</feature>
<evidence type="ECO:0000256" key="1">
    <source>
        <dbReference type="ARBA" id="ARBA00001953"/>
    </source>
</evidence>
<dbReference type="GO" id="GO:0005739">
    <property type="term" value="C:mitochondrion"/>
    <property type="evidence" value="ECO:0007669"/>
    <property type="project" value="TreeGrafter"/>
</dbReference>
<dbReference type="Pfam" id="PF02785">
    <property type="entry name" value="Biotin_carb_C"/>
    <property type="match status" value="1"/>
</dbReference>
<dbReference type="FunCoup" id="E0VC06">
    <property type="interactions" value="1569"/>
</dbReference>